<feature type="transmembrane region" description="Helical" evidence="1">
    <location>
        <begin position="12"/>
        <end position="33"/>
    </location>
</feature>
<dbReference type="AlphaFoldDB" id="A0A2Z4UBB3"/>
<keyword evidence="1" id="KW-1133">Transmembrane helix</keyword>
<feature type="transmembrane region" description="Helical" evidence="1">
    <location>
        <begin position="150"/>
        <end position="171"/>
    </location>
</feature>
<dbReference type="KEGG" id="blau:DQQ01_08125"/>
<gene>
    <name evidence="2" type="ORF">DQQ01_08125</name>
</gene>
<feature type="transmembrane region" description="Helical" evidence="1">
    <location>
        <begin position="94"/>
        <end position="111"/>
    </location>
</feature>
<protein>
    <submittedName>
        <fullName evidence="2">Uncharacterized protein</fullName>
    </submittedName>
</protein>
<keyword evidence="3" id="KW-1185">Reference proteome</keyword>
<dbReference type="OrthoDB" id="9790852at2"/>
<name>A0A2Z4UBB3_9FIRM</name>
<feature type="transmembrane region" description="Helical" evidence="1">
    <location>
        <begin position="123"/>
        <end position="143"/>
    </location>
</feature>
<feature type="transmembrane region" description="Helical" evidence="1">
    <location>
        <begin position="53"/>
        <end position="73"/>
    </location>
</feature>
<keyword evidence="1" id="KW-0812">Transmembrane</keyword>
<keyword evidence="1" id="KW-0472">Membrane</keyword>
<dbReference type="RefSeq" id="WP_111919608.1">
    <property type="nucleotide sequence ID" value="NZ_CP030280.1"/>
</dbReference>
<evidence type="ECO:0000313" key="3">
    <source>
        <dbReference type="Proteomes" id="UP000250003"/>
    </source>
</evidence>
<evidence type="ECO:0000313" key="2">
    <source>
        <dbReference type="EMBL" id="AWY98119.1"/>
    </source>
</evidence>
<accession>A0A2Z4UBB3</accession>
<evidence type="ECO:0000256" key="1">
    <source>
        <dbReference type="SAM" id="Phobius"/>
    </source>
</evidence>
<dbReference type="Proteomes" id="UP000250003">
    <property type="component" value="Chromosome"/>
</dbReference>
<feature type="transmembrane region" description="Helical" evidence="1">
    <location>
        <begin position="191"/>
        <end position="211"/>
    </location>
</feature>
<reference evidence="3" key="1">
    <citation type="submission" date="2018-06" db="EMBL/GenBank/DDBJ databases">
        <title>Description of Blautia argi sp. nov., a new anaerobic isolated from dog feces.</title>
        <authorList>
            <person name="Chang Y.-H."/>
            <person name="Paek J."/>
            <person name="Shin Y."/>
        </authorList>
    </citation>
    <scope>NUCLEOTIDE SEQUENCE [LARGE SCALE GENOMIC DNA]</scope>
    <source>
        <strain evidence="3">KCTC 15426</strain>
    </source>
</reference>
<dbReference type="EMBL" id="CP030280">
    <property type="protein sequence ID" value="AWY98119.1"/>
    <property type="molecule type" value="Genomic_DNA"/>
</dbReference>
<organism evidence="2 3">
    <name type="scientific">Blautia argi</name>
    <dbReference type="NCBI Taxonomy" id="1912897"/>
    <lineage>
        <taxon>Bacteria</taxon>
        <taxon>Bacillati</taxon>
        <taxon>Bacillota</taxon>
        <taxon>Clostridia</taxon>
        <taxon>Lachnospirales</taxon>
        <taxon>Lachnospiraceae</taxon>
        <taxon>Blautia</taxon>
    </lineage>
</organism>
<proteinExistence type="predicted"/>
<sequence length="221" mass="24438">MNIKKKYSCFSYAGGNIGSAVLLLGAMIALFLLRGKGVSWSATVNIIEKYCDAPLILIAGLLGALTLIFYYETLEPLKISFGCTRKKCFWNMQAGKMLTMLSAGLISFLLTGKQRNGMFFMELFFLLMGSLFALGFCECMAVLHLRYRQLILIPIVCVSGMMGFVVAYMVVGILKKGEITMNLQMQSSIGLLGLWTVILAGGTLLLTLLAWKLFRKAEIHI</sequence>